<evidence type="ECO:0000256" key="1">
    <source>
        <dbReference type="SAM" id="MobiDB-lite"/>
    </source>
</evidence>
<reference evidence="2 3" key="1">
    <citation type="journal article" date="2018" name="Elife">
        <title>Firefly genomes illuminate parallel origins of bioluminescence in beetles.</title>
        <authorList>
            <person name="Fallon T.R."/>
            <person name="Lower S.E."/>
            <person name="Chang C.H."/>
            <person name="Bessho-Uehara M."/>
            <person name="Martin G.J."/>
            <person name="Bewick A.J."/>
            <person name="Behringer M."/>
            <person name="Debat H.J."/>
            <person name="Wong I."/>
            <person name="Day J.C."/>
            <person name="Suvorov A."/>
            <person name="Silva C.J."/>
            <person name="Stanger-Hall K.F."/>
            <person name="Hall D.W."/>
            <person name="Schmitz R.J."/>
            <person name="Nelson D.R."/>
            <person name="Lewis S.M."/>
            <person name="Shigenobu S."/>
            <person name="Bybee S.M."/>
            <person name="Larracuente A.M."/>
            <person name="Oba Y."/>
            <person name="Weng J.K."/>
        </authorList>
    </citation>
    <scope>NUCLEOTIDE SEQUENCE [LARGE SCALE GENOMIC DNA]</scope>
    <source>
        <strain evidence="2">1611_PpyrPB1</strain>
        <tissue evidence="2">Whole body</tissue>
    </source>
</reference>
<dbReference type="EMBL" id="VVIM01000011">
    <property type="protein sequence ID" value="KAB0791917.1"/>
    <property type="molecule type" value="Genomic_DNA"/>
</dbReference>
<accession>A0A5N4A3M8</accession>
<name>A0A5N4A3M8_PHOPY</name>
<comment type="caution">
    <text evidence="2">The sequence shown here is derived from an EMBL/GenBank/DDBJ whole genome shotgun (WGS) entry which is preliminary data.</text>
</comment>
<protein>
    <submittedName>
        <fullName evidence="2">Uncharacterized protein</fullName>
    </submittedName>
</protein>
<dbReference type="Proteomes" id="UP000327044">
    <property type="component" value="Unassembled WGS sequence"/>
</dbReference>
<keyword evidence="3" id="KW-1185">Reference proteome</keyword>
<feature type="compositionally biased region" description="Acidic residues" evidence="1">
    <location>
        <begin position="103"/>
        <end position="114"/>
    </location>
</feature>
<organism evidence="2 3">
    <name type="scientific">Photinus pyralis</name>
    <name type="common">Common eastern firefly</name>
    <name type="synonym">Lampyris pyralis</name>
    <dbReference type="NCBI Taxonomy" id="7054"/>
    <lineage>
        <taxon>Eukaryota</taxon>
        <taxon>Metazoa</taxon>
        <taxon>Ecdysozoa</taxon>
        <taxon>Arthropoda</taxon>
        <taxon>Hexapoda</taxon>
        <taxon>Insecta</taxon>
        <taxon>Pterygota</taxon>
        <taxon>Neoptera</taxon>
        <taxon>Endopterygota</taxon>
        <taxon>Coleoptera</taxon>
        <taxon>Polyphaga</taxon>
        <taxon>Elateriformia</taxon>
        <taxon>Elateroidea</taxon>
        <taxon>Lampyridae</taxon>
        <taxon>Lampyrinae</taxon>
        <taxon>Photinus</taxon>
    </lineage>
</organism>
<feature type="region of interest" description="Disordered" evidence="1">
    <location>
        <begin position="103"/>
        <end position="130"/>
    </location>
</feature>
<dbReference type="InParanoid" id="A0A5N4A3M8"/>
<evidence type="ECO:0000313" key="3">
    <source>
        <dbReference type="Proteomes" id="UP000327044"/>
    </source>
</evidence>
<dbReference type="AlphaFoldDB" id="A0A5N4A3M8"/>
<proteinExistence type="predicted"/>
<feature type="compositionally biased region" description="Low complexity" evidence="1">
    <location>
        <begin position="115"/>
        <end position="126"/>
    </location>
</feature>
<sequence length="174" mass="19894">MLIAIKQIMTNQIQEMQENFQQKFVRLENEIKTRDQIINQLRAHILDLERANDSSITESIDTIASRIPASWEDPSTNESIEIEHLPRSISPRLHSVIVDVESDTDAECESELGDSSEPGYESGEYENNSNWELEMLADQMRKKRSASLDYGSTSKPPVRRRVLRGGSADTHKYD</sequence>
<feature type="region of interest" description="Disordered" evidence="1">
    <location>
        <begin position="142"/>
        <end position="174"/>
    </location>
</feature>
<evidence type="ECO:0000313" key="2">
    <source>
        <dbReference type="EMBL" id="KAB0791917.1"/>
    </source>
</evidence>
<gene>
    <name evidence="2" type="ORF">PPYR_03717</name>
</gene>